<gene>
    <name evidence="3" type="ORF">G3O08_03495</name>
</gene>
<dbReference type="Proteomes" id="UP000486602">
    <property type="component" value="Unassembled WGS sequence"/>
</dbReference>
<comment type="caution">
    <text evidence="3">The sequence shown here is derived from an EMBL/GenBank/DDBJ whole genome shotgun (WGS) entry which is preliminary data.</text>
</comment>
<feature type="domain" description="Protein SirB1 N-terminal" evidence="2">
    <location>
        <begin position="102"/>
        <end position="269"/>
    </location>
</feature>
<evidence type="ECO:0000259" key="2">
    <source>
        <dbReference type="Pfam" id="PF13369"/>
    </source>
</evidence>
<dbReference type="PANTHER" id="PTHR31350:SF21">
    <property type="entry name" value="F-BOX ONLY PROTEIN 21"/>
    <property type="match status" value="1"/>
</dbReference>
<dbReference type="EMBL" id="JAAGVY010000003">
    <property type="protein sequence ID" value="NEN22567.1"/>
    <property type="molecule type" value="Genomic_DNA"/>
</dbReference>
<comment type="similarity">
    <text evidence="1">Belongs to the UPF0162 family.</text>
</comment>
<evidence type="ECO:0000313" key="3">
    <source>
        <dbReference type="EMBL" id="NEN22567.1"/>
    </source>
</evidence>
<sequence length="298" mass="34599">MDIKEIDALINLIDDPDEIVYAHVRERIVSYGETIIPQLENIWELNSFGHEFQQRIEDIIHIIQFDSVYKSLERWSRDGGLDLFEGALLVSHYQYPDLDETEVKANLMKVRQDVWLELNDELTALEKVKVMNHIIYDVHGFRGNKKNFHAAQNSYINTVLESKKGNPLSLSIIYMVIAESLGVPVYGVNLPNHFLLAYVDPNNIIHFIENHTNPEADRTDVLFYLNAFSSGTIVHKSEITTYLEQIKLDPKPEYYQACDNRTIIIRLINNLVFSYDRLGYPEKVEELKKLLEAVVKFN</sequence>
<dbReference type="Pfam" id="PF13369">
    <property type="entry name" value="Transglut_core2"/>
    <property type="match status" value="1"/>
</dbReference>
<organism evidence="3 4">
    <name type="scientific">Cryomorpha ignava</name>
    <dbReference type="NCBI Taxonomy" id="101383"/>
    <lineage>
        <taxon>Bacteria</taxon>
        <taxon>Pseudomonadati</taxon>
        <taxon>Bacteroidota</taxon>
        <taxon>Flavobacteriia</taxon>
        <taxon>Flavobacteriales</taxon>
        <taxon>Cryomorphaceae</taxon>
        <taxon>Cryomorpha</taxon>
    </lineage>
</organism>
<accession>A0A7K3WLP5</accession>
<dbReference type="AlphaFoldDB" id="A0A7K3WLP5"/>
<evidence type="ECO:0000313" key="4">
    <source>
        <dbReference type="Proteomes" id="UP000486602"/>
    </source>
</evidence>
<dbReference type="InterPro" id="IPR032698">
    <property type="entry name" value="SirB1_N"/>
</dbReference>
<reference evidence="3 4" key="1">
    <citation type="submission" date="2020-02" db="EMBL/GenBank/DDBJ databases">
        <title>Out from the shadows clarifying the taxonomy of the family Cryomorphaceae and related taxa by utilizing the GTDB taxonomic framework.</title>
        <authorList>
            <person name="Bowman J.P."/>
        </authorList>
    </citation>
    <scope>NUCLEOTIDE SEQUENCE [LARGE SCALE GENOMIC DNA]</scope>
    <source>
        <strain evidence="3 4">QSSC 1-22</strain>
    </source>
</reference>
<dbReference type="PANTHER" id="PTHR31350">
    <property type="entry name" value="SI:DKEY-261L7.2"/>
    <property type="match status" value="1"/>
</dbReference>
<proteinExistence type="inferred from homology"/>
<dbReference type="RefSeq" id="WP_163283291.1">
    <property type="nucleotide sequence ID" value="NZ_JAAGVY010000003.1"/>
</dbReference>
<protein>
    <recommendedName>
        <fullName evidence="2">Protein SirB1 N-terminal domain-containing protein</fullName>
    </recommendedName>
</protein>
<keyword evidence="4" id="KW-1185">Reference proteome</keyword>
<name>A0A7K3WLP5_9FLAO</name>
<evidence type="ECO:0000256" key="1">
    <source>
        <dbReference type="ARBA" id="ARBA00007100"/>
    </source>
</evidence>